<organism evidence="1 2">
    <name type="scientific">Lacibacterium aquatile</name>
    <dbReference type="NCBI Taxonomy" id="1168082"/>
    <lineage>
        <taxon>Bacteria</taxon>
        <taxon>Pseudomonadati</taxon>
        <taxon>Pseudomonadota</taxon>
        <taxon>Alphaproteobacteria</taxon>
        <taxon>Rhodospirillales</taxon>
        <taxon>Rhodospirillaceae</taxon>
    </lineage>
</organism>
<proteinExistence type="predicted"/>
<dbReference type="Proteomes" id="UP001597295">
    <property type="component" value="Unassembled WGS sequence"/>
</dbReference>
<evidence type="ECO:0000313" key="2">
    <source>
        <dbReference type="Proteomes" id="UP001597295"/>
    </source>
</evidence>
<dbReference type="EMBL" id="JBHUIP010000011">
    <property type="protein sequence ID" value="MFD2263415.1"/>
    <property type="molecule type" value="Genomic_DNA"/>
</dbReference>
<sequence length="118" mass="13682">MIGWLKRACTGLKGHWRRLWEDHGPARRLQVVETDSLPAKMPARDLVLTQDDGEPWSLGMRCPCGCGDTLELLVIKEARPRWDLQMQNGKPTLHPSVWRQTGCRAHFWLREGRVHWCS</sequence>
<dbReference type="InterPro" id="IPR045384">
    <property type="entry name" value="DUF6527"/>
</dbReference>
<evidence type="ECO:0000313" key="1">
    <source>
        <dbReference type="EMBL" id="MFD2263415.1"/>
    </source>
</evidence>
<gene>
    <name evidence="1" type="ORF">ACFSM5_10990</name>
</gene>
<protein>
    <submittedName>
        <fullName evidence="1">DUF6527 family protein</fullName>
    </submittedName>
</protein>
<reference evidence="2" key="1">
    <citation type="journal article" date="2019" name="Int. J. Syst. Evol. Microbiol.">
        <title>The Global Catalogue of Microorganisms (GCM) 10K type strain sequencing project: providing services to taxonomists for standard genome sequencing and annotation.</title>
        <authorList>
            <consortium name="The Broad Institute Genomics Platform"/>
            <consortium name="The Broad Institute Genome Sequencing Center for Infectious Disease"/>
            <person name="Wu L."/>
            <person name="Ma J."/>
        </authorList>
    </citation>
    <scope>NUCLEOTIDE SEQUENCE [LARGE SCALE GENOMIC DNA]</scope>
    <source>
        <strain evidence="2">CGMCC 1.19062</strain>
    </source>
</reference>
<dbReference type="RefSeq" id="WP_379876420.1">
    <property type="nucleotide sequence ID" value="NZ_JBHUIP010000011.1"/>
</dbReference>
<dbReference type="Pfam" id="PF20137">
    <property type="entry name" value="BubE"/>
    <property type="match status" value="1"/>
</dbReference>
<accession>A0ABW5DSC6</accession>
<name>A0ABW5DSC6_9PROT</name>
<comment type="caution">
    <text evidence="1">The sequence shown here is derived from an EMBL/GenBank/DDBJ whole genome shotgun (WGS) entry which is preliminary data.</text>
</comment>
<keyword evidence="2" id="KW-1185">Reference proteome</keyword>